<feature type="transmembrane region" description="Helical" evidence="1">
    <location>
        <begin position="115"/>
        <end position="131"/>
    </location>
</feature>
<comment type="caution">
    <text evidence="2">The sequence shown here is derived from an EMBL/GenBank/DDBJ whole genome shotgun (WGS) entry which is preliminary data.</text>
</comment>
<reference evidence="2" key="2">
    <citation type="submission" date="2023-05" db="EMBL/GenBank/DDBJ databases">
        <authorList>
            <person name="Fouks B."/>
        </authorList>
    </citation>
    <scope>NUCLEOTIDE SEQUENCE</scope>
    <source>
        <strain evidence="2">Stay&amp;Tobe</strain>
        <tissue evidence="2">Testes</tissue>
    </source>
</reference>
<keyword evidence="1" id="KW-0472">Membrane</keyword>
<keyword evidence="3" id="KW-1185">Reference proteome</keyword>
<dbReference type="EMBL" id="JASPKZ010002722">
    <property type="protein sequence ID" value="KAJ9594729.1"/>
    <property type="molecule type" value="Genomic_DNA"/>
</dbReference>
<reference evidence="2" key="1">
    <citation type="journal article" date="2023" name="IScience">
        <title>Live-bearing cockroach genome reveals convergent evolutionary mechanisms linked to viviparity in insects and beyond.</title>
        <authorList>
            <person name="Fouks B."/>
            <person name="Harrison M.C."/>
            <person name="Mikhailova A.A."/>
            <person name="Marchal E."/>
            <person name="English S."/>
            <person name="Carruthers M."/>
            <person name="Jennings E.C."/>
            <person name="Chiamaka E.L."/>
            <person name="Frigard R.A."/>
            <person name="Pippel M."/>
            <person name="Attardo G.M."/>
            <person name="Benoit J.B."/>
            <person name="Bornberg-Bauer E."/>
            <person name="Tobe S.S."/>
        </authorList>
    </citation>
    <scope>NUCLEOTIDE SEQUENCE</scope>
    <source>
        <strain evidence="2">Stay&amp;Tobe</strain>
    </source>
</reference>
<organism evidence="2 3">
    <name type="scientific">Diploptera punctata</name>
    <name type="common">Pacific beetle cockroach</name>
    <dbReference type="NCBI Taxonomy" id="6984"/>
    <lineage>
        <taxon>Eukaryota</taxon>
        <taxon>Metazoa</taxon>
        <taxon>Ecdysozoa</taxon>
        <taxon>Arthropoda</taxon>
        <taxon>Hexapoda</taxon>
        <taxon>Insecta</taxon>
        <taxon>Pterygota</taxon>
        <taxon>Neoptera</taxon>
        <taxon>Polyneoptera</taxon>
        <taxon>Dictyoptera</taxon>
        <taxon>Blattodea</taxon>
        <taxon>Blaberoidea</taxon>
        <taxon>Blaberidae</taxon>
        <taxon>Diplopterinae</taxon>
        <taxon>Diploptera</taxon>
    </lineage>
</organism>
<proteinExistence type="predicted"/>
<feature type="transmembrane region" description="Helical" evidence="1">
    <location>
        <begin position="79"/>
        <end position="103"/>
    </location>
</feature>
<evidence type="ECO:0000256" key="1">
    <source>
        <dbReference type="SAM" id="Phobius"/>
    </source>
</evidence>
<dbReference type="Proteomes" id="UP001233999">
    <property type="component" value="Unassembled WGS sequence"/>
</dbReference>
<dbReference type="AlphaFoldDB" id="A0AAD8A926"/>
<evidence type="ECO:0000313" key="2">
    <source>
        <dbReference type="EMBL" id="KAJ9594729.1"/>
    </source>
</evidence>
<keyword evidence="1" id="KW-0812">Transmembrane</keyword>
<protein>
    <submittedName>
        <fullName evidence="2">Uncharacterized protein</fullName>
    </submittedName>
</protein>
<accession>A0AAD8A926</accession>
<feature type="transmembrane region" description="Helical" evidence="1">
    <location>
        <begin position="17"/>
        <end position="38"/>
    </location>
</feature>
<feature type="transmembrane region" description="Helical" evidence="1">
    <location>
        <begin position="50"/>
        <end position="73"/>
    </location>
</feature>
<feature type="non-terminal residue" evidence="2">
    <location>
        <position position="132"/>
    </location>
</feature>
<evidence type="ECO:0000313" key="3">
    <source>
        <dbReference type="Proteomes" id="UP001233999"/>
    </source>
</evidence>
<keyword evidence="1" id="KW-1133">Transmembrane helix</keyword>
<name>A0AAD8A926_DIPPU</name>
<gene>
    <name evidence="2" type="ORF">L9F63_013939</name>
</gene>
<sequence>MSSACASHSLKSATIQIGWLGQVITLLIIMAVLVDLESLNLNCKTREDSLCFYVIVIGELSLLFHSLMLYGAYCEIAVLMLPYVTIIFTLLLASVIGFFFLVTFGTTQNAFSKEGLIFAVFLYLIYCYFWLI</sequence>